<sequence length="332" mass="38315">MFVSATEAFVVLLFSLVLLLLSPGLLFVFCVLWCLDYLFWRVKPPQPDPPPLPTERIDIRKQLPKEQTCRLLSLPLELRLYIYDYALGGRLIRLVVVPSKRHKHEVVRAKCYPLVDDPQEAIHLEGITPMENIHVALLRSCRRVYSEGLPILCGRNTFHVDVHELDIVMRAGFGKHRLPDIRNIYLHGHHYAPTSHRLPHSSHGESRCQHPSGPTHDVAWGVVFTLLRHMRLASFVFEFEVWETCDWERRMPQSHWGRALLNLRGLNHLALLSSVTEDPDSSELRRHICNQFRMMLTGPAADKLYSAFLEGKLDRAEAAEHGCLQTVTMERY</sequence>
<keyword evidence="1" id="KW-0812">Transmembrane</keyword>
<evidence type="ECO:0000259" key="2">
    <source>
        <dbReference type="Pfam" id="PF24864"/>
    </source>
</evidence>
<protein>
    <recommendedName>
        <fullName evidence="2">DUF7730 domain-containing protein</fullName>
    </recommendedName>
</protein>
<feature type="transmembrane region" description="Helical" evidence="1">
    <location>
        <begin position="12"/>
        <end position="35"/>
    </location>
</feature>
<comment type="caution">
    <text evidence="3">The sequence shown here is derived from an EMBL/GenBank/DDBJ whole genome shotgun (WGS) entry which is preliminary data.</text>
</comment>
<organism evidence="3 4">
    <name type="scientific">Mycena metata</name>
    <dbReference type="NCBI Taxonomy" id="1033252"/>
    <lineage>
        <taxon>Eukaryota</taxon>
        <taxon>Fungi</taxon>
        <taxon>Dikarya</taxon>
        <taxon>Basidiomycota</taxon>
        <taxon>Agaricomycotina</taxon>
        <taxon>Agaricomycetes</taxon>
        <taxon>Agaricomycetidae</taxon>
        <taxon>Agaricales</taxon>
        <taxon>Marasmiineae</taxon>
        <taxon>Mycenaceae</taxon>
        <taxon>Mycena</taxon>
    </lineage>
</organism>
<dbReference type="PANTHER" id="PTHR38790">
    <property type="entry name" value="2EXR DOMAIN-CONTAINING PROTEIN-RELATED"/>
    <property type="match status" value="1"/>
</dbReference>
<keyword evidence="1" id="KW-1133">Transmembrane helix</keyword>
<dbReference type="Proteomes" id="UP001215598">
    <property type="component" value="Unassembled WGS sequence"/>
</dbReference>
<evidence type="ECO:0000256" key="1">
    <source>
        <dbReference type="SAM" id="Phobius"/>
    </source>
</evidence>
<dbReference type="AlphaFoldDB" id="A0AAD7NLD6"/>
<dbReference type="InterPro" id="IPR056632">
    <property type="entry name" value="DUF7730"/>
</dbReference>
<feature type="domain" description="DUF7730" evidence="2">
    <location>
        <begin position="67"/>
        <end position="242"/>
    </location>
</feature>
<keyword evidence="1" id="KW-0472">Membrane</keyword>
<name>A0AAD7NLD6_9AGAR</name>
<dbReference type="Pfam" id="PF24864">
    <property type="entry name" value="DUF7730"/>
    <property type="match status" value="1"/>
</dbReference>
<dbReference type="EMBL" id="JARKIB010000025">
    <property type="protein sequence ID" value="KAJ7765698.1"/>
    <property type="molecule type" value="Genomic_DNA"/>
</dbReference>
<accession>A0AAD7NLD6</accession>
<reference evidence="3" key="1">
    <citation type="submission" date="2023-03" db="EMBL/GenBank/DDBJ databases">
        <title>Massive genome expansion in bonnet fungi (Mycena s.s.) driven by repeated elements and novel gene families across ecological guilds.</title>
        <authorList>
            <consortium name="Lawrence Berkeley National Laboratory"/>
            <person name="Harder C.B."/>
            <person name="Miyauchi S."/>
            <person name="Viragh M."/>
            <person name="Kuo A."/>
            <person name="Thoen E."/>
            <person name="Andreopoulos B."/>
            <person name="Lu D."/>
            <person name="Skrede I."/>
            <person name="Drula E."/>
            <person name="Henrissat B."/>
            <person name="Morin E."/>
            <person name="Kohler A."/>
            <person name="Barry K."/>
            <person name="LaButti K."/>
            <person name="Morin E."/>
            <person name="Salamov A."/>
            <person name="Lipzen A."/>
            <person name="Mereny Z."/>
            <person name="Hegedus B."/>
            <person name="Baldrian P."/>
            <person name="Stursova M."/>
            <person name="Weitz H."/>
            <person name="Taylor A."/>
            <person name="Grigoriev I.V."/>
            <person name="Nagy L.G."/>
            <person name="Martin F."/>
            <person name="Kauserud H."/>
        </authorList>
    </citation>
    <scope>NUCLEOTIDE SEQUENCE</scope>
    <source>
        <strain evidence="3">CBHHK182m</strain>
    </source>
</reference>
<evidence type="ECO:0000313" key="3">
    <source>
        <dbReference type="EMBL" id="KAJ7765698.1"/>
    </source>
</evidence>
<evidence type="ECO:0000313" key="4">
    <source>
        <dbReference type="Proteomes" id="UP001215598"/>
    </source>
</evidence>
<proteinExistence type="predicted"/>
<gene>
    <name evidence="3" type="ORF">B0H16DRAFT_1794777</name>
</gene>
<keyword evidence="4" id="KW-1185">Reference proteome</keyword>